<feature type="domain" description="VIP1 N-terminal" evidence="17">
    <location>
        <begin position="55"/>
        <end position="144"/>
    </location>
</feature>
<feature type="region of interest" description="Disordered" evidence="16">
    <location>
        <begin position="1153"/>
        <end position="1271"/>
    </location>
</feature>
<dbReference type="Pfam" id="PF00328">
    <property type="entry name" value="His_Phos_2"/>
    <property type="match status" value="1"/>
</dbReference>
<dbReference type="GO" id="GO:0005829">
    <property type="term" value="C:cytosol"/>
    <property type="evidence" value="ECO:0007669"/>
    <property type="project" value="UniProtKB-SubCell"/>
</dbReference>
<comment type="catalytic activity">
    <reaction evidence="12">
        <text>5-diphospho-1D-myo-inositol 1,2,3,4,6-pentakisphosphate + ATP + H(+) = 1,5-bis(diphospho)-1D-myo-inositol 2,3,4,6-tetrakisphosphate + ADP</text>
        <dbReference type="Rhea" id="RHEA:10276"/>
        <dbReference type="ChEBI" id="CHEBI:15378"/>
        <dbReference type="ChEBI" id="CHEBI:30616"/>
        <dbReference type="ChEBI" id="CHEBI:58628"/>
        <dbReference type="ChEBI" id="CHEBI:77983"/>
        <dbReference type="ChEBI" id="CHEBI:456216"/>
        <dbReference type="EC" id="2.7.4.24"/>
    </reaction>
    <physiologicalReaction direction="left-to-right" evidence="12">
        <dbReference type="Rhea" id="RHEA:10277"/>
    </physiologicalReaction>
</comment>
<dbReference type="SUPFAM" id="SSF53254">
    <property type="entry name" value="Phosphoglycerate mutase-like"/>
    <property type="match status" value="1"/>
</dbReference>
<dbReference type="GO" id="GO:0005886">
    <property type="term" value="C:plasma membrane"/>
    <property type="evidence" value="ECO:0007669"/>
    <property type="project" value="UniProtKB-SubCell"/>
</dbReference>
<evidence type="ECO:0000256" key="12">
    <source>
        <dbReference type="ARBA" id="ARBA00033696"/>
    </source>
</evidence>
<feature type="compositionally biased region" description="Acidic residues" evidence="16">
    <location>
        <begin position="37"/>
        <end position="47"/>
    </location>
</feature>
<keyword evidence="10 15" id="KW-0067">ATP-binding</keyword>
<protein>
    <recommendedName>
        <fullName evidence="15">Inositol hexakisphosphate and diphosphoinositol-pentakisphosphate kinase</fullName>
        <ecNumber evidence="15">2.7.4.24</ecNumber>
    </recommendedName>
</protein>
<dbReference type="GO" id="GO:0033857">
    <property type="term" value="F:5-diphosphoinositol pentakisphosphate 1-kinase activity"/>
    <property type="evidence" value="ECO:0007669"/>
    <property type="project" value="TreeGrafter"/>
</dbReference>
<comment type="function">
    <text evidence="14">Bifunctional inositol kinase that acts in concert with the IP6K kinases IP6K1, IP6K2 and IP6K3 to synthesize the diphosphate group-containing inositol pyrophosphates diphosphoinositol pentakisphosphate, PP-InsP5, and bis-diphosphoinositol tetrakisphosphate, (PP)2-InsP4. PP-InsP5 and (PP)2-InsP4, also respectively called InsP7 and InsP8, regulate a variety of cellular processes, including apoptosis, vesicle trafficking, cytoskeletal dynamics, exocytosis, insulin signaling and neutrophil activation. Phosphorylates inositol hexakisphosphate (InsP6) at position 1 to produce PP-InsP5 which is in turn phosphorylated by IP6Ks to produce (PP)2-InsP4. Alternatively, phosphorylates PP-InsP5 at position 1, produced by IP6Ks from InsP6, to produce (PP)2-InsP4. Activated when cells are exposed to hyperosmotic stress.</text>
</comment>
<proteinExistence type="inferred from homology"/>
<dbReference type="FunFam" id="3.40.50.11950:FF:000003">
    <property type="entry name" value="Inositol hexakisphosphate and diphosphoinositol-pentakisphosphate kinase"/>
    <property type="match status" value="1"/>
</dbReference>
<dbReference type="GO" id="GO:0032958">
    <property type="term" value="P:inositol phosphate biosynthetic process"/>
    <property type="evidence" value="ECO:0007669"/>
    <property type="project" value="TreeGrafter"/>
</dbReference>
<dbReference type="GeneTree" id="ENSGT00390000009048"/>
<comment type="function">
    <text evidence="15">Bifunctional inositol kinase that acts in concert with the IP6K kinases to synthesize the diphosphate group-containing inositol pyrophosphates diphosphoinositol pentakisphosphate, PP-InsP5, and bis-diphosphoinositol tetrakisphosphate, (PP)2-InsP4. PP-InsP5 and (PP)2-InsP4, also respectively called InsP7 and InsP8, may regulate a variety of cellular processes, including apoptosis, vesicle trafficking, cytoskeletal dynamics, and exocytosis. Phosphorylates inositol hexakisphosphate (InsP6).</text>
</comment>
<evidence type="ECO:0000256" key="7">
    <source>
        <dbReference type="ARBA" id="ARBA00022679"/>
    </source>
</evidence>
<dbReference type="SUPFAM" id="SSF56059">
    <property type="entry name" value="Glutathione synthetase ATP-binding domain-like"/>
    <property type="match status" value="1"/>
</dbReference>
<dbReference type="EC" id="2.7.4.24" evidence="15"/>
<evidence type="ECO:0000256" key="11">
    <source>
        <dbReference type="ARBA" id="ARBA00023136"/>
    </source>
</evidence>
<evidence type="ECO:0000259" key="17">
    <source>
        <dbReference type="Pfam" id="PF18086"/>
    </source>
</evidence>
<feature type="compositionally biased region" description="Polar residues" evidence="16">
    <location>
        <begin position="1468"/>
        <end position="1482"/>
    </location>
</feature>
<keyword evidence="5 15" id="KW-0963">Cytoplasm</keyword>
<dbReference type="InterPro" id="IPR033379">
    <property type="entry name" value="Acid_Pase_AS"/>
</dbReference>
<evidence type="ECO:0000256" key="6">
    <source>
        <dbReference type="ARBA" id="ARBA00022553"/>
    </source>
</evidence>
<dbReference type="FunFam" id="3.30.470.20:FF:000003">
    <property type="entry name" value="Inositol hexakisphosphate and diphosphoinositol-pentakisphosphate kinase"/>
    <property type="match status" value="1"/>
</dbReference>
<dbReference type="InterPro" id="IPR000560">
    <property type="entry name" value="His_Pase_clade-2"/>
</dbReference>
<organism evidence="18 19">
    <name type="scientific">Bos mutus grunniens</name>
    <name type="common">Wild yak</name>
    <name type="synonym">Bos grunniens</name>
    <dbReference type="NCBI Taxonomy" id="30521"/>
    <lineage>
        <taxon>Eukaryota</taxon>
        <taxon>Metazoa</taxon>
        <taxon>Chordata</taxon>
        <taxon>Craniata</taxon>
        <taxon>Vertebrata</taxon>
        <taxon>Euteleostomi</taxon>
        <taxon>Mammalia</taxon>
        <taxon>Eutheria</taxon>
        <taxon>Laurasiatheria</taxon>
        <taxon>Artiodactyla</taxon>
        <taxon>Ruminantia</taxon>
        <taxon>Pecora</taxon>
        <taxon>Bovidae</taxon>
        <taxon>Bovinae</taxon>
        <taxon>Bos</taxon>
    </lineage>
</organism>
<evidence type="ECO:0000256" key="3">
    <source>
        <dbReference type="ARBA" id="ARBA00005609"/>
    </source>
</evidence>
<dbReference type="Gene3D" id="3.40.50.1240">
    <property type="entry name" value="Phosphoglycerate mutase-like"/>
    <property type="match status" value="1"/>
</dbReference>
<sequence length="1499" mass="165917">MWSLPASEGESATAHFFLGAGDEGLGTRGLGMRPEESDSELLEDEEDEVPPEPQIIVGICAMTKKSKSKPMTQILERLCRFDYLTVIILGEDVILNEPVENWPSCHCLISFHSKGFPLDKAVAYSKLRNPFLINDLAMQYYIQDRREVYRILQEEGIDLPRYAVLNRDPARPEECNLIEGEDQVEVNGAVFPKPFVEKPVSAEDHNVYIYYPSSAGGGSQRLFRKIGSRSSVYSPESSVRKTGSYIYEEFMPTDGTDVKVYTVGPDYAHAEARKSPALDGKVERDSEGKEIRYPVMLTAMEKLVARKVCVAFKQTVCGFDLLRANGHSFVCDVNGFSFVKNSMKYYDDCAKILGNTIMRELAPQFQIPWSIPMEAEDIPIVPTTSGTMMELRCVIAIIRHGDRTPKQKMKMEVTHPRFFSLFEKHGGYKTGKLKLKRPEQLQEVLDITRLLLAELEKEPGGEIEEKTGKLEQLKSVLEMYGHFSGINRKVQLTYYPHGVKASNEGQDTQREALAPSLLLVLKWGGELTPAGRVQAEELGRAFRCMYPGGQGDYAGFPGCGLLRLHSTFRHDLKIYASDEGRVQMTAAAFAKGLLALEGELTPILVQMVKSANMNGLLDSDGDSLSSCQHRVKARLHHILQQDAPFGPEDYNQLAPTGSTSLLSSMAVIQNPVKVCDQVFDLIENLTHQIRERMQDPKSVDLQLYHSETLELMLQRWSKLERDFRQKSGRYDISKIPDIYDCVKYDVQHNGSLGLQGTAELLRLSKALADVVIPQEYGISREEKLEIAVGFCLPLLRKILLDLQRTHEDESVNKLHPLYSRGVLSPGRHVRTRLYFTSESHVHSLLSVFRYGGLLDETKDTQWQRALAYLSAISELNYMTQIVIMLYEDNTRDPLSEERFHVELHFSPGVKGVEEEGSAPLTGVGGWRKADQGSVEDLCPGKASDEPDRALQTSPLPSEGPGLPKRSPLIRNRKAGSMEVMNIQCTGSLDLIPLRGGHHQRSGDLPWPSPTISLQSRAVSTMHLASCGHVLSETSSSRPGGHRLFSSSRPPTEMKQSGLGSQCTGLFSTTVLGGSSSAPNLQDYARSQGKKLPPASLKHRDGFEGCSMVPTIYPLETLHNALSLRQVSEFLSRVCQRHTEAQAQASAALFDSMHSNQASDSPFSPPRTLHSPTLQLQQRSEKPPWYSSGPSSTVSSAGPSSPTAVDGNCPFGFSDQPSVSSHVTEEYQGLGLLQEAPGSGAQEPPLEGQQEPFEQNQSPQEPPVETKKPCQEVAEEVSQPCQDIPEEVNQPCQQVSDICQPCEENHDDVDQTCQEVPQISQPCEDASQLYQKVSKEVFELCQNSEEVNQPCQGVPVEIGRLVYGFPVGVGGLAQEVLGEVGRPTQEIPEELSQSCQEFSVDIGRLAQEASAINLLSPDTPEVDNPPLEFPGEGALQAQEVSEWVKQQQSYVVPELIDQLSREEVPQVQCPPSNANPQSQSLAPDQNAPLPPATCDSSFSH</sequence>
<feature type="region of interest" description="Disordered" evidence="16">
    <location>
        <begin position="912"/>
        <end position="968"/>
    </location>
</feature>
<evidence type="ECO:0000256" key="13">
    <source>
        <dbReference type="ARBA" id="ARBA00034629"/>
    </source>
</evidence>
<evidence type="ECO:0000256" key="10">
    <source>
        <dbReference type="ARBA" id="ARBA00022840"/>
    </source>
</evidence>
<dbReference type="PROSITE" id="PS00616">
    <property type="entry name" value="HIS_ACID_PHOSPHAT_1"/>
    <property type="match status" value="1"/>
</dbReference>
<keyword evidence="9 15" id="KW-0418">Kinase</keyword>
<evidence type="ECO:0000256" key="8">
    <source>
        <dbReference type="ARBA" id="ARBA00022741"/>
    </source>
</evidence>
<dbReference type="Ensembl" id="ENSBGRT00000020382.1">
    <property type="protein sequence ID" value="ENSBGRP00000017606.1"/>
    <property type="gene ID" value="ENSBGRG00000010551.1"/>
</dbReference>
<comment type="similarity">
    <text evidence="3 15">Belongs to the histidine acid phosphatase family. VIP1 subfamily.</text>
</comment>
<evidence type="ECO:0000256" key="15">
    <source>
        <dbReference type="RuleBase" id="RU365032"/>
    </source>
</evidence>
<keyword evidence="11" id="KW-0472">Membrane</keyword>
<reference evidence="18" key="2">
    <citation type="submission" date="2025-08" db="UniProtKB">
        <authorList>
            <consortium name="Ensembl"/>
        </authorList>
    </citation>
    <scope>IDENTIFICATION</scope>
</reference>
<dbReference type="InterPro" id="IPR037446">
    <property type="entry name" value="His_Pase_VIP1"/>
</dbReference>
<dbReference type="GO" id="GO:0005524">
    <property type="term" value="F:ATP binding"/>
    <property type="evidence" value="ECO:0007669"/>
    <property type="project" value="UniProtKB-KW"/>
</dbReference>
<comment type="catalytic activity">
    <reaction evidence="13">
        <text>1D-myo-inositol hexakisphosphate + ATP = 1-diphospho-1D-myo-inositol 2,3,4,5,6-pentakisphosphate + ADP</text>
        <dbReference type="Rhea" id="RHEA:37459"/>
        <dbReference type="ChEBI" id="CHEBI:30616"/>
        <dbReference type="ChEBI" id="CHEBI:58130"/>
        <dbReference type="ChEBI" id="CHEBI:74946"/>
        <dbReference type="ChEBI" id="CHEBI:456216"/>
        <dbReference type="EC" id="2.7.4.24"/>
    </reaction>
    <physiologicalReaction direction="left-to-right" evidence="13">
        <dbReference type="Rhea" id="RHEA:37460"/>
    </physiologicalReaction>
</comment>
<dbReference type="FunFam" id="3.40.50.11950:FF:000001">
    <property type="entry name" value="Inositol hexakisphosphate and diphosphoinositol-pentakisphosphate kinase"/>
    <property type="match status" value="1"/>
</dbReference>
<keyword evidence="4" id="KW-1003">Cell membrane</keyword>
<evidence type="ECO:0000256" key="16">
    <source>
        <dbReference type="SAM" id="MobiDB-lite"/>
    </source>
</evidence>
<reference evidence="18" key="1">
    <citation type="submission" date="2019-05" db="EMBL/GenBank/DDBJ databases">
        <authorList>
            <person name="Zhang S."/>
            <person name="Liu J."/>
        </authorList>
    </citation>
    <scope>NUCLEOTIDE SEQUENCE [LARGE SCALE GENOMIC DNA]</scope>
</reference>
<evidence type="ECO:0000256" key="9">
    <source>
        <dbReference type="ARBA" id="ARBA00022777"/>
    </source>
</evidence>
<evidence type="ECO:0000256" key="4">
    <source>
        <dbReference type="ARBA" id="ARBA00022475"/>
    </source>
</evidence>
<dbReference type="Gene3D" id="3.40.50.11950">
    <property type="match status" value="1"/>
</dbReference>
<dbReference type="PANTHER" id="PTHR12750">
    <property type="entry name" value="DIPHOSPHOINOSITOL PENTAKISPHOSPHATE KINASE"/>
    <property type="match status" value="1"/>
</dbReference>
<name>A0A8B9X854_BOSMU</name>
<evidence type="ECO:0000256" key="14">
    <source>
        <dbReference type="ARBA" id="ARBA00037056"/>
    </source>
</evidence>
<comment type="subcellular location">
    <subcellularLocation>
        <location evidence="1">Cell membrane</location>
    </subcellularLocation>
    <subcellularLocation>
        <location evidence="2 15">Cytoplasm</location>
        <location evidence="2 15">Cytosol</location>
    </subcellularLocation>
</comment>
<keyword evidence="7 15" id="KW-0808">Transferase</keyword>
<dbReference type="CDD" id="cd07061">
    <property type="entry name" value="HP_HAP_like"/>
    <property type="match status" value="1"/>
</dbReference>
<feature type="region of interest" description="Disordered" evidence="16">
    <location>
        <begin position="1030"/>
        <end position="1059"/>
    </location>
</feature>
<evidence type="ECO:0000256" key="2">
    <source>
        <dbReference type="ARBA" id="ARBA00004514"/>
    </source>
</evidence>
<keyword evidence="19" id="KW-1185">Reference proteome</keyword>
<keyword evidence="8 15" id="KW-0547">Nucleotide-binding</keyword>
<gene>
    <name evidence="18" type="primary">PPIP5K1</name>
</gene>
<dbReference type="PANTHER" id="PTHR12750:SF11">
    <property type="entry name" value="INOSITOL HEXAKISPHOSPHATE AND DIPHOSPHOINOSITOL-PENTAKISPHOSPHATE KINASE 1"/>
    <property type="match status" value="1"/>
</dbReference>
<accession>A0A8B9X854</accession>
<dbReference type="Proteomes" id="UP000694520">
    <property type="component" value="Chromosome 17"/>
</dbReference>
<feature type="region of interest" description="Disordered" evidence="16">
    <location>
        <begin position="27"/>
        <end position="47"/>
    </location>
</feature>
<dbReference type="GO" id="GO:0000828">
    <property type="term" value="F:inositol hexakisphosphate kinase activity"/>
    <property type="evidence" value="ECO:0007669"/>
    <property type="project" value="TreeGrafter"/>
</dbReference>
<dbReference type="InterPro" id="IPR040557">
    <property type="entry name" value="VIP1_N"/>
</dbReference>
<feature type="compositionally biased region" description="Polar residues" evidence="16">
    <location>
        <begin position="1044"/>
        <end position="1059"/>
    </location>
</feature>
<evidence type="ECO:0000256" key="1">
    <source>
        <dbReference type="ARBA" id="ARBA00004236"/>
    </source>
</evidence>
<dbReference type="GO" id="GO:0006020">
    <property type="term" value="P:inositol metabolic process"/>
    <property type="evidence" value="ECO:0007669"/>
    <property type="project" value="TreeGrafter"/>
</dbReference>
<reference evidence="18" key="3">
    <citation type="submission" date="2025-09" db="UniProtKB">
        <authorList>
            <consortium name="Ensembl"/>
        </authorList>
    </citation>
    <scope>IDENTIFICATION</scope>
</reference>
<evidence type="ECO:0000256" key="5">
    <source>
        <dbReference type="ARBA" id="ARBA00022490"/>
    </source>
</evidence>
<evidence type="ECO:0000313" key="19">
    <source>
        <dbReference type="Proteomes" id="UP000694520"/>
    </source>
</evidence>
<keyword evidence="6" id="KW-0597">Phosphoprotein</keyword>
<dbReference type="Gene3D" id="3.30.470.20">
    <property type="entry name" value="ATP-grasp fold, B domain"/>
    <property type="match status" value="1"/>
</dbReference>
<dbReference type="Pfam" id="PF18086">
    <property type="entry name" value="PPIP5K2_N"/>
    <property type="match status" value="1"/>
</dbReference>
<feature type="region of interest" description="Disordered" evidence="16">
    <location>
        <begin position="1077"/>
        <end position="1099"/>
    </location>
</feature>
<dbReference type="InterPro" id="IPR029033">
    <property type="entry name" value="His_PPase_superfam"/>
</dbReference>
<feature type="region of interest" description="Disordered" evidence="16">
    <location>
        <begin position="1460"/>
        <end position="1499"/>
    </location>
</feature>
<evidence type="ECO:0000313" key="18">
    <source>
        <dbReference type="Ensembl" id="ENSBGRP00000017606.1"/>
    </source>
</evidence>
<feature type="compositionally biased region" description="Low complexity" evidence="16">
    <location>
        <begin position="1186"/>
        <end position="1204"/>
    </location>
</feature>